<organism evidence="1 2">
    <name type="scientific">Leptospira santarosai str. ZUN179</name>
    <dbReference type="NCBI Taxonomy" id="1049985"/>
    <lineage>
        <taxon>Bacteria</taxon>
        <taxon>Pseudomonadati</taxon>
        <taxon>Spirochaetota</taxon>
        <taxon>Spirochaetia</taxon>
        <taxon>Leptospirales</taxon>
        <taxon>Leptospiraceae</taxon>
        <taxon>Leptospira</taxon>
    </lineage>
</organism>
<dbReference type="Proteomes" id="UP000012160">
    <property type="component" value="Unassembled WGS sequence"/>
</dbReference>
<accession>M6UX05</accession>
<dbReference type="EMBL" id="AHOQ02000030">
    <property type="protein sequence ID" value="EMO45519.1"/>
    <property type="molecule type" value="Genomic_DNA"/>
</dbReference>
<gene>
    <name evidence="1" type="ORF">LEP1GSC187_3143</name>
</gene>
<name>M6UX05_9LEPT</name>
<evidence type="ECO:0008006" key="3">
    <source>
        <dbReference type="Google" id="ProtNLM"/>
    </source>
</evidence>
<sequence>MKKLRILNLSYNPTLTTTKRHIQKLFRNQHITIEKST</sequence>
<comment type="caution">
    <text evidence="1">The sequence shown here is derived from an EMBL/GenBank/DDBJ whole genome shotgun (WGS) entry which is preliminary data.</text>
</comment>
<dbReference type="AlphaFoldDB" id="M6UX05"/>
<reference evidence="1 2" key="1">
    <citation type="submission" date="2013-01" db="EMBL/GenBank/DDBJ databases">
        <authorList>
            <person name="Harkins D.M."/>
            <person name="Durkin A.S."/>
            <person name="Brinkac L.M."/>
            <person name="Haft D.H."/>
            <person name="Selengut J.D."/>
            <person name="Sanka R."/>
            <person name="DePew J."/>
            <person name="Purushe J."/>
            <person name="Matthias M.A."/>
            <person name="Vinetz J.M."/>
            <person name="Sutton G.G."/>
            <person name="Nierman W.C."/>
            <person name="Fouts D.E."/>
        </authorList>
    </citation>
    <scope>NUCLEOTIDE SEQUENCE [LARGE SCALE GENOMIC DNA]</scope>
    <source>
        <strain evidence="1 2">ZUN179</strain>
    </source>
</reference>
<proteinExistence type="predicted"/>
<evidence type="ECO:0000313" key="2">
    <source>
        <dbReference type="Proteomes" id="UP000012160"/>
    </source>
</evidence>
<protein>
    <recommendedName>
        <fullName evidence="3">Leucine rich repeat protein</fullName>
    </recommendedName>
</protein>
<evidence type="ECO:0000313" key="1">
    <source>
        <dbReference type="EMBL" id="EMO45519.1"/>
    </source>
</evidence>